<keyword evidence="3" id="KW-1185">Reference proteome</keyword>
<sequence>MNLQLEENEPWAALSHGGALKSAECQAAIAPYAALEGMPTTENNHGEKVNRSSSKTSERTVRVGAAHTESTRWEVGKLEKLLGVEQQPSCWRKAQIRKIGRGMGIDSFSVNSSRGHVVEMSRM</sequence>
<proteinExistence type="predicted"/>
<organism evidence="2 3">
    <name type="scientific">Liparis tanakae</name>
    <name type="common">Tanaka's snailfish</name>
    <dbReference type="NCBI Taxonomy" id="230148"/>
    <lineage>
        <taxon>Eukaryota</taxon>
        <taxon>Metazoa</taxon>
        <taxon>Chordata</taxon>
        <taxon>Craniata</taxon>
        <taxon>Vertebrata</taxon>
        <taxon>Euteleostomi</taxon>
        <taxon>Actinopterygii</taxon>
        <taxon>Neopterygii</taxon>
        <taxon>Teleostei</taxon>
        <taxon>Neoteleostei</taxon>
        <taxon>Acanthomorphata</taxon>
        <taxon>Eupercaria</taxon>
        <taxon>Perciformes</taxon>
        <taxon>Cottioidei</taxon>
        <taxon>Cottales</taxon>
        <taxon>Liparidae</taxon>
        <taxon>Liparis</taxon>
    </lineage>
</organism>
<gene>
    <name evidence="2" type="ORF">EYF80_007643</name>
</gene>
<evidence type="ECO:0000256" key="1">
    <source>
        <dbReference type="SAM" id="MobiDB-lite"/>
    </source>
</evidence>
<name>A0A4Z2IW80_9TELE</name>
<feature type="compositionally biased region" description="Basic and acidic residues" evidence="1">
    <location>
        <begin position="44"/>
        <end position="61"/>
    </location>
</feature>
<dbReference type="AlphaFoldDB" id="A0A4Z2IW80"/>
<comment type="caution">
    <text evidence="2">The sequence shown here is derived from an EMBL/GenBank/DDBJ whole genome shotgun (WGS) entry which is preliminary data.</text>
</comment>
<accession>A0A4Z2IW80</accession>
<evidence type="ECO:0000313" key="3">
    <source>
        <dbReference type="Proteomes" id="UP000314294"/>
    </source>
</evidence>
<dbReference type="Proteomes" id="UP000314294">
    <property type="component" value="Unassembled WGS sequence"/>
</dbReference>
<dbReference type="EMBL" id="SRLO01000042">
    <property type="protein sequence ID" value="TNN81997.1"/>
    <property type="molecule type" value="Genomic_DNA"/>
</dbReference>
<reference evidence="2 3" key="1">
    <citation type="submission" date="2019-03" db="EMBL/GenBank/DDBJ databases">
        <title>First draft genome of Liparis tanakae, snailfish: a comprehensive survey of snailfish specific genes.</title>
        <authorList>
            <person name="Kim W."/>
            <person name="Song I."/>
            <person name="Jeong J.-H."/>
            <person name="Kim D."/>
            <person name="Kim S."/>
            <person name="Ryu S."/>
            <person name="Song J.Y."/>
            <person name="Lee S.K."/>
        </authorList>
    </citation>
    <scope>NUCLEOTIDE SEQUENCE [LARGE SCALE GENOMIC DNA]</scope>
    <source>
        <tissue evidence="2">Muscle</tissue>
    </source>
</reference>
<feature type="region of interest" description="Disordered" evidence="1">
    <location>
        <begin position="38"/>
        <end position="68"/>
    </location>
</feature>
<evidence type="ECO:0000313" key="2">
    <source>
        <dbReference type="EMBL" id="TNN81997.1"/>
    </source>
</evidence>
<protein>
    <submittedName>
        <fullName evidence="2">Uncharacterized protein</fullName>
    </submittedName>
</protein>